<accession>A0AAD3HD11</accession>
<dbReference type="Gene3D" id="1.20.120.1600">
    <property type="match status" value="1"/>
</dbReference>
<keyword evidence="1" id="KW-0378">Hydrolase</keyword>
<feature type="signal peptide" evidence="2">
    <location>
        <begin position="1"/>
        <end position="18"/>
    </location>
</feature>
<reference evidence="3 4" key="1">
    <citation type="journal article" date="2021" name="Sci. Rep.">
        <title>The genome of the diatom Chaetoceros tenuissimus carries an ancient integrated fragment of an extant virus.</title>
        <authorList>
            <person name="Hongo Y."/>
            <person name="Kimura K."/>
            <person name="Takaki Y."/>
            <person name="Yoshida Y."/>
            <person name="Baba S."/>
            <person name="Kobayashi G."/>
            <person name="Nagasaki K."/>
            <person name="Hano T."/>
            <person name="Tomaru Y."/>
        </authorList>
    </citation>
    <scope>NUCLEOTIDE SEQUENCE [LARGE SCALE GENOMIC DNA]</scope>
    <source>
        <strain evidence="3 4">NIES-3715</strain>
    </source>
</reference>
<dbReference type="InterPro" id="IPR023214">
    <property type="entry name" value="HAD_sf"/>
</dbReference>
<proteinExistence type="predicted"/>
<dbReference type="GO" id="GO:0016787">
    <property type="term" value="F:hydrolase activity"/>
    <property type="evidence" value="ECO:0007669"/>
    <property type="project" value="UniProtKB-KW"/>
</dbReference>
<dbReference type="Gene3D" id="3.40.50.1000">
    <property type="entry name" value="HAD superfamily/HAD-like"/>
    <property type="match status" value="2"/>
</dbReference>
<dbReference type="PANTHER" id="PTHR43316:SF8">
    <property type="entry name" value="HAD FAMILY HYDROLASE"/>
    <property type="match status" value="1"/>
</dbReference>
<organism evidence="3 4">
    <name type="scientific">Chaetoceros tenuissimus</name>
    <dbReference type="NCBI Taxonomy" id="426638"/>
    <lineage>
        <taxon>Eukaryota</taxon>
        <taxon>Sar</taxon>
        <taxon>Stramenopiles</taxon>
        <taxon>Ochrophyta</taxon>
        <taxon>Bacillariophyta</taxon>
        <taxon>Coscinodiscophyceae</taxon>
        <taxon>Chaetocerotophycidae</taxon>
        <taxon>Chaetocerotales</taxon>
        <taxon>Chaetocerotaceae</taxon>
        <taxon>Chaetoceros</taxon>
    </lineage>
</organism>
<feature type="chain" id="PRO_5041953054" evidence="2">
    <location>
        <begin position="19"/>
        <end position="396"/>
    </location>
</feature>
<evidence type="ECO:0000256" key="2">
    <source>
        <dbReference type="SAM" id="SignalP"/>
    </source>
</evidence>
<keyword evidence="4" id="KW-1185">Reference proteome</keyword>
<gene>
    <name evidence="3" type="ORF">CTEN210_15190</name>
</gene>
<dbReference type="PANTHER" id="PTHR43316">
    <property type="entry name" value="HYDROLASE, HALOACID DELAHOGENASE-RELATED"/>
    <property type="match status" value="1"/>
</dbReference>
<dbReference type="SUPFAM" id="SSF56784">
    <property type="entry name" value="HAD-like"/>
    <property type="match status" value="1"/>
</dbReference>
<dbReference type="InterPro" id="IPR036412">
    <property type="entry name" value="HAD-like_sf"/>
</dbReference>
<evidence type="ECO:0000313" key="4">
    <source>
        <dbReference type="Proteomes" id="UP001054902"/>
    </source>
</evidence>
<dbReference type="Proteomes" id="UP001054902">
    <property type="component" value="Unassembled WGS sequence"/>
</dbReference>
<keyword evidence="2" id="KW-0732">Signal</keyword>
<dbReference type="InterPro" id="IPR051540">
    <property type="entry name" value="S-2-haloacid_dehalogenase"/>
</dbReference>
<sequence length="396" mass="44416">MKLSLSLAFVTILSTANGFSFAPSRSSRVTSLSMTATDAATDSDTQSSPATKPKKLAIVTFDLDDTLYPVATVLDEANSAFARAMKNFGYDDIQPEDIVKTGKKIRDDMAEVDPERSAALTHTEIRRLAIREEMEKMEYERKLQSCADDWATQVSSLSPLVVQNAKKWAKTAVSPSVVEAVLNQWEMERHHGAERHLYSDVMDMFDQIKSEHPNVVIGAVTDGKANPLFMTFTLAKHFDFCINWEDDQAGRKKFFTDLSNVEKDADLRWIYSATKEKGEELVKTNAALRGEDYPDPNVDYVWIHVGDDLALDVGGAATCGAKTILAELADKQYHQTARHRFENFDNSDNLPEWSTTPQKELKRRLEMNKAAESLVDKKVAFISHIPEAINNILEVE</sequence>
<comment type="caution">
    <text evidence="3">The sequence shown here is derived from an EMBL/GenBank/DDBJ whole genome shotgun (WGS) entry which is preliminary data.</text>
</comment>
<dbReference type="AlphaFoldDB" id="A0AAD3HD11"/>
<protein>
    <submittedName>
        <fullName evidence="3">Uncharacterized protein</fullName>
    </submittedName>
</protein>
<dbReference type="EMBL" id="BLLK01000062">
    <property type="protein sequence ID" value="GFH58714.1"/>
    <property type="molecule type" value="Genomic_DNA"/>
</dbReference>
<evidence type="ECO:0000256" key="1">
    <source>
        <dbReference type="ARBA" id="ARBA00022801"/>
    </source>
</evidence>
<name>A0AAD3HD11_9STRA</name>
<evidence type="ECO:0000313" key="3">
    <source>
        <dbReference type="EMBL" id="GFH58714.1"/>
    </source>
</evidence>